<feature type="signal peptide" evidence="1">
    <location>
        <begin position="1"/>
        <end position="22"/>
    </location>
</feature>
<dbReference type="Gene3D" id="2.40.160.60">
    <property type="entry name" value="Outer membrane protein transport protein (OMPP1/FadL/TodX)"/>
    <property type="match status" value="1"/>
</dbReference>
<gene>
    <name evidence="2" type="ORF">GO816_14835</name>
</gene>
<evidence type="ECO:0000256" key="1">
    <source>
        <dbReference type="SAM" id="SignalP"/>
    </source>
</evidence>
<keyword evidence="3" id="KW-1185">Reference proteome</keyword>
<evidence type="ECO:0000313" key="3">
    <source>
        <dbReference type="Proteomes" id="UP000434850"/>
    </source>
</evidence>
<evidence type="ECO:0000313" key="2">
    <source>
        <dbReference type="EMBL" id="MVN92410.1"/>
    </source>
</evidence>
<dbReference type="Proteomes" id="UP000434850">
    <property type="component" value="Unassembled WGS sequence"/>
</dbReference>
<dbReference type="OrthoDB" id="1491239at2"/>
<comment type="caution">
    <text evidence="2">The sequence shown here is derived from an EMBL/GenBank/DDBJ whole genome shotgun (WGS) entry which is preliminary data.</text>
</comment>
<sequence>MIKHIRAGFTFLFTTVALGAMAQSTATTSSPYSQFGLGDINTGLLPQTRAMGGISTAINKINGYNTINLQNPASYGSINLTTIDIGVLGSFSTLKQNAVSSQRNGNFRLSHFNFAAPVSKRSALSFGLVPYSELGYNYRQSIPNFGTGSPADTSAVNYIYSGDGGLSKAYAGYGFGIGRHISFGGNVSYIFGNLRKFRSTEIPSIGNNLNSRSERSNSIGGVNFDYGTQVNFDFGDEREQHLVFGYSGSASSTLNSKVTNIVSQYKTSAQGDESAALDTLSNQVLNDGKIKLPLMHHFGISFQKDGKFLIGADYSIGNWSKLSIPNSSEVLRNSQTLNVGGQFTPNGNALHNYFALIDYRLGFRYDKTYINVANTNINQYAGTFGLGLPLAPNGGTFYKINIAAEYGQRGTLTNNLIKENFFNIHIGFTLNDIWFRKYKFD</sequence>
<reference evidence="2 3" key="1">
    <citation type="submission" date="2019-12" db="EMBL/GenBank/DDBJ databases">
        <title>Mucilaginibacter sp. HME9299 genome sequencing and assembly.</title>
        <authorList>
            <person name="Kang H."/>
            <person name="Kim H."/>
            <person name="Joh K."/>
        </authorList>
    </citation>
    <scope>NUCLEOTIDE SEQUENCE [LARGE SCALE GENOMIC DNA]</scope>
    <source>
        <strain evidence="2 3">HME9299</strain>
    </source>
</reference>
<name>A0A6I4IB01_9SPHI</name>
<protein>
    <recommendedName>
        <fullName evidence="4">Long-subunit fatty acid transport protein</fullName>
    </recommendedName>
</protein>
<keyword evidence="1" id="KW-0732">Signal</keyword>
<evidence type="ECO:0008006" key="4">
    <source>
        <dbReference type="Google" id="ProtNLM"/>
    </source>
</evidence>
<dbReference type="AlphaFoldDB" id="A0A6I4IB01"/>
<dbReference type="EMBL" id="WQLA01000006">
    <property type="protein sequence ID" value="MVN92410.1"/>
    <property type="molecule type" value="Genomic_DNA"/>
</dbReference>
<accession>A0A6I4IB01</accession>
<dbReference type="RefSeq" id="WP_157542723.1">
    <property type="nucleotide sequence ID" value="NZ_WQLA01000006.1"/>
</dbReference>
<proteinExistence type="predicted"/>
<feature type="chain" id="PRO_5026080889" description="Long-subunit fatty acid transport protein" evidence="1">
    <location>
        <begin position="23"/>
        <end position="441"/>
    </location>
</feature>
<organism evidence="2 3">
    <name type="scientific">Mucilaginibacter aquatilis</name>
    <dbReference type="NCBI Taxonomy" id="1517760"/>
    <lineage>
        <taxon>Bacteria</taxon>
        <taxon>Pseudomonadati</taxon>
        <taxon>Bacteroidota</taxon>
        <taxon>Sphingobacteriia</taxon>
        <taxon>Sphingobacteriales</taxon>
        <taxon>Sphingobacteriaceae</taxon>
        <taxon>Mucilaginibacter</taxon>
    </lineage>
</organism>